<sequence>MDRRKKLLEKRLKQVEVKNSTLYAQVKELRKELDITIEKVMGLSSMNHSSSSTDKLDYLQEVNEQMFQQNLRLRNLIEKCIEENVVPTHEKYYDALKEVNT</sequence>
<protein>
    <submittedName>
        <fullName evidence="2">Uncharacterized protein</fullName>
    </submittedName>
</protein>
<evidence type="ECO:0000313" key="3">
    <source>
        <dbReference type="Proteomes" id="UP001597383"/>
    </source>
</evidence>
<dbReference type="EMBL" id="JBHUHQ010000009">
    <property type="protein sequence ID" value="MFD2043538.1"/>
    <property type="molecule type" value="Genomic_DNA"/>
</dbReference>
<gene>
    <name evidence="2" type="ORF">ACFSJF_04520</name>
</gene>
<proteinExistence type="predicted"/>
<reference evidence="3" key="1">
    <citation type="journal article" date="2019" name="Int. J. Syst. Evol. Microbiol.">
        <title>The Global Catalogue of Microorganisms (GCM) 10K type strain sequencing project: providing services to taxonomists for standard genome sequencing and annotation.</title>
        <authorList>
            <consortium name="The Broad Institute Genomics Platform"/>
            <consortium name="The Broad Institute Genome Sequencing Center for Infectious Disease"/>
            <person name="Wu L."/>
            <person name="Ma J."/>
        </authorList>
    </citation>
    <scope>NUCLEOTIDE SEQUENCE [LARGE SCALE GENOMIC DNA]</scope>
    <source>
        <strain evidence="3">R28</strain>
    </source>
</reference>
<name>A0ABW4VWG6_9BACI</name>
<accession>A0ABW4VWG6</accession>
<feature type="coiled-coil region" evidence="1">
    <location>
        <begin position="5"/>
        <end position="32"/>
    </location>
</feature>
<organism evidence="2 3">
    <name type="scientific">Ornithinibacillus salinisoli</name>
    <dbReference type="NCBI Taxonomy" id="1848459"/>
    <lineage>
        <taxon>Bacteria</taxon>
        <taxon>Bacillati</taxon>
        <taxon>Bacillota</taxon>
        <taxon>Bacilli</taxon>
        <taxon>Bacillales</taxon>
        <taxon>Bacillaceae</taxon>
        <taxon>Ornithinibacillus</taxon>
    </lineage>
</organism>
<comment type="caution">
    <text evidence="2">The sequence shown here is derived from an EMBL/GenBank/DDBJ whole genome shotgun (WGS) entry which is preliminary data.</text>
</comment>
<keyword evidence="1" id="KW-0175">Coiled coil</keyword>
<dbReference type="RefSeq" id="WP_377555264.1">
    <property type="nucleotide sequence ID" value="NZ_JBHUHQ010000009.1"/>
</dbReference>
<evidence type="ECO:0000256" key="1">
    <source>
        <dbReference type="SAM" id="Coils"/>
    </source>
</evidence>
<dbReference type="Proteomes" id="UP001597383">
    <property type="component" value="Unassembled WGS sequence"/>
</dbReference>
<evidence type="ECO:0000313" key="2">
    <source>
        <dbReference type="EMBL" id="MFD2043538.1"/>
    </source>
</evidence>
<keyword evidence="3" id="KW-1185">Reference proteome</keyword>